<dbReference type="GO" id="GO:0072330">
    <property type="term" value="P:monocarboxylic acid biosynthetic process"/>
    <property type="evidence" value="ECO:0007669"/>
    <property type="project" value="UniProtKB-ARBA"/>
</dbReference>
<dbReference type="FunFam" id="1.10.1200.10:FF:000016">
    <property type="entry name" value="Non-ribosomal peptide synthase"/>
    <property type="match status" value="3"/>
</dbReference>
<feature type="domain" description="Carrier" evidence="8">
    <location>
        <begin position="5677"/>
        <end position="5752"/>
    </location>
</feature>
<dbReference type="GO" id="GO:0031177">
    <property type="term" value="F:phosphopantetheine binding"/>
    <property type="evidence" value="ECO:0007669"/>
    <property type="project" value="InterPro"/>
</dbReference>
<dbReference type="Gene3D" id="2.30.38.10">
    <property type="entry name" value="Luciferase, Domain 3"/>
    <property type="match status" value="6"/>
</dbReference>
<dbReference type="InterPro" id="IPR045851">
    <property type="entry name" value="AMP-bd_C_sf"/>
</dbReference>
<feature type="domain" description="Carrier" evidence="8">
    <location>
        <begin position="2019"/>
        <end position="2094"/>
    </location>
</feature>
<evidence type="ECO:0000256" key="3">
    <source>
        <dbReference type="ARBA" id="ARBA00022450"/>
    </source>
</evidence>
<dbReference type="SMART" id="SM00823">
    <property type="entry name" value="PKS_PP"/>
    <property type="match status" value="6"/>
</dbReference>
<dbReference type="CDD" id="cd12116">
    <property type="entry name" value="A_NRPS_Ta1_like"/>
    <property type="match status" value="1"/>
</dbReference>
<keyword evidence="3" id="KW-0596">Phosphopantetheine</keyword>
<dbReference type="Gene3D" id="3.30.300.30">
    <property type="match status" value="6"/>
</dbReference>
<dbReference type="InterPro" id="IPR010071">
    <property type="entry name" value="AA_adenyl_dom"/>
</dbReference>
<dbReference type="PROSITE" id="PS00455">
    <property type="entry name" value="AMP_BINDING"/>
    <property type="match status" value="6"/>
</dbReference>
<dbReference type="OrthoDB" id="2472181at2"/>
<feature type="domain" description="Carrier" evidence="8">
    <location>
        <begin position="6729"/>
        <end position="6803"/>
    </location>
</feature>
<dbReference type="PROSITE" id="PS00012">
    <property type="entry name" value="PHOSPHOPANTETHEINE"/>
    <property type="match status" value="5"/>
</dbReference>
<dbReference type="GO" id="GO:0043041">
    <property type="term" value="P:amino acid activation for nonribosomal peptide biosynthetic process"/>
    <property type="evidence" value="ECO:0007669"/>
    <property type="project" value="TreeGrafter"/>
</dbReference>
<dbReference type="NCBIfam" id="TIGR01720">
    <property type="entry name" value="NRPS-para261"/>
    <property type="match status" value="2"/>
</dbReference>
<dbReference type="InterPro" id="IPR020845">
    <property type="entry name" value="AMP-binding_CS"/>
</dbReference>
<evidence type="ECO:0000256" key="1">
    <source>
        <dbReference type="ARBA" id="ARBA00001957"/>
    </source>
</evidence>
<dbReference type="GO" id="GO:0008610">
    <property type="term" value="P:lipid biosynthetic process"/>
    <property type="evidence" value="ECO:0007669"/>
    <property type="project" value="UniProtKB-ARBA"/>
</dbReference>
<dbReference type="NCBIfam" id="NF004282">
    <property type="entry name" value="PRK05691.1"/>
    <property type="match status" value="5"/>
</dbReference>
<evidence type="ECO:0000256" key="2">
    <source>
        <dbReference type="ARBA" id="ARBA00006432"/>
    </source>
</evidence>
<name>W5VG34_SACPI</name>
<dbReference type="GO" id="GO:0003824">
    <property type="term" value="F:catalytic activity"/>
    <property type="evidence" value="ECO:0007669"/>
    <property type="project" value="InterPro"/>
</dbReference>
<reference evidence="9" key="1">
    <citation type="journal article" date="2014" name="Proc. Natl. Acad. Sci. U.S.A.">
        <title>Direct cloning and refactoring of a silent lipopeptide biosynthetic gene cluster yields the antibiotic taromycin A.</title>
        <authorList>
            <person name="Yamanaka K."/>
            <person name="Reynolds K.A."/>
            <person name="Kersten R.D."/>
            <person name="Ryan K.S."/>
            <person name="Gonzalez D.J."/>
            <person name="Nizet V."/>
            <person name="Dorrestein P.C."/>
            <person name="Moore B.S."/>
        </authorList>
    </citation>
    <scope>NUCLEOTIDE SEQUENCE</scope>
    <source>
        <strain evidence="9">CNQ490</strain>
    </source>
</reference>
<dbReference type="InterPro" id="IPR010060">
    <property type="entry name" value="NRPS_synth"/>
</dbReference>
<dbReference type="CDD" id="cd19540">
    <property type="entry name" value="LCL_NRPS-like"/>
    <property type="match status" value="4"/>
</dbReference>
<feature type="domain" description="Carrier" evidence="8">
    <location>
        <begin position="972"/>
        <end position="1047"/>
    </location>
</feature>
<dbReference type="GO" id="GO:0017000">
    <property type="term" value="P:antibiotic biosynthetic process"/>
    <property type="evidence" value="ECO:0007669"/>
    <property type="project" value="UniProtKB-KW"/>
</dbReference>
<sequence>MSTDSDKRSAITEVLPVLPLQEGLLFHAGLADGGTDVYIGQVSIELSGSVDVERMRDAVAGLFQRHAGLRLAFRQLRSGEWVQVVQRRVATPFESVDLRGAREVETELRQLIERERSRGFEVTTGPLARFTLVRLSDTVFRFVVTNHHVVWDGWSVPVLLRELLALYRGERLPQAPDFGAVVRHVLALGGSGRRFWAETLSGVEPCLVGGGGLGPGDVPGSVSRTVAEAESTGLRDFARGQGSTLSVVVQAAWAVVLSGLLGRDDVVFGVTVSGRPDGFRGVEDTVGLFINTVPARVPLASGEPVSELVSRVQAGFGGILANQFDRLVDIQASSGDGGELFDTVVVFENYPIGDFAGKTELDVDDFRVTSVEGRDATHYPLLLTVVPGNTLTLRLDYRKDLFDDATATGILDRFARVLGRFAADPDAPATRIDLLTEAQRDRVLCRWNDTAVEHPSASWTEVFERRVAEAPDATALVFGDTALTFAELDAHANRLAHLLLARGVGAENVVALAVPRSADTIIALLAVLKTGAAFLPVDLDQPADRVAYVLTDARPTLVLTTTANHLPDHPAPTLALDDAPARAELLAAPTRTPRDVDRVVPAHPAHPAYVIYTSGSTGRPKGVVLTHEGLRNLYHDHATGLIEPHAPRTRRLRAGLSAALSFDTSWECLLSLAAGHELHLVDDDTRRDAELLVRYVEHHRLDLLDLTPSHAQQLVETGLLAEDAHHPTVLMLGGEAVPPALWSRLRAAPHTRCYNYYGPTEFTVDAVACALDESEHPIVGRPLDNTRAYVLNAALLPVAPGVPGELYLAGPQLARGYLGRAALTADRFVACPFGTPGERMYRTGDLAAWTEHGTLRFLGRADGQVKIRGFRVELGEVEHALLTHPSVGQCAVVAARTEPAGTRLVAYLVPRASHPGAVDTGVLARHVAATLPDHMVPSAFVVLDELPRTQAGKLDHRALPSPESGAVARGRPPRGPREEILCTLFGDVLRVPPPSIDDDFFALGGHSLLAGKLVSRVRSTLGVELSLRTLFETRTVAALGAALDTARHANGTRPALRPQSRPETVPASFAQQRLWFLNRFDPAGAAYHIPVALRLTGELDVAAMEEALADVVARHEVLRTVYDDGADGAVQIVLPAERARVALSGLRVPADEVDARLDECVRQPFDLATDPPLRAWLFELDTDEFVLLLVIHHIAADGWSMGPLARDLSAAYQARTAGTAPTWPALPVQYADHALWQRDVFGDETDEVSVLRAQLDHWRRALADLPEQLGLRQPSAAGATTPPVPVGFEIDDTLHAALVALCRQRRATMFMVFQAALAGVLSRLGAGTDIPIGTPVAGRGDDELADAVGFFVNTLVLRTDVSGNPTVAELIDRVRETDLTAYANQDVPFERLVEELNPDRSTGGHPLFQVMLTFNNVDQQAALDTIHELPGLRAEGYPVAAGEAKVALALTVTETFTDDAAPAGLRVTIQFRADSHERDWVCGLADRLVRMLSAFAAASERIDGIALLSAEERARVVEWSGLDVAPVPGALLPDLIAEQAARTPDAVAVSANGVELRYAELCDRADRVARSLVRAGVGPERLVAVAMRKSVDLLVALLAVWRASGGYVPIDPEQPPDRVAYLIADARPVLTLTDPDLLGRLPADVPAVAVHDLAAEPPGTTLPAATLPGQLAYVVYTSGSTGRPKGVAVSHDALAGYVRRSARAYPDAAGVSLAHSSIGFDLTVTALFTPLVTGGRVVLAESVEDGADATFTKVTPSHLALLADLPEIAPSTLVLGGEALTGQALFDWRAAHPGTTVVNAYGPTELTVNCTDFPVPPAAELDAGPVPIGRPFPGVAVFVLDQGLHPVPVGTVGELYVSGAGLARGYLARPGLSAERFVACPFGEPGTRMYRTGDLVRWLPDGNLVYVGRADDQVKVRGHRIELGEVESAVADTPGVLRAVAVLREDTPAEPRLVCYVLAATGSDVTPEGLAARVGRRLPAALVPSAFVVLDALPLTANGKLDRRALPAPVPRSQDAGTAPRTPVEEILCGLFAEALDVSTVRVDDDFFALGGHSLLAMRVVNRVRSVLGADLRLRALFDTPTVAGIADGIAGGSGARRELVARARPDRLPLSFAQQRLWFLYELDGPSPTYNVPMALRLSGDLGVAALRLALHDVVGRHETLRTVIASDAHGPHQRIVPAEAAEPELTVATLDEAALTDVLAANVGYSFALDREIPVRAWLYRTAPQEHVFLLLVHHIATDGWSNGPLARDLTVAYAARRRGQVPRWSPQPVQYADHAVWQREMLGDAQDDDGVLARQLAYWRDALDGLPDELNLPVDRPRPSVSSHRGDRVEFAVGAELHARLDELARAHQVTVFMVLQAALATLLTRLGAGTDIPIGSPVAGRDDEVTGELVGYFVNTLVLRTDTEGDPTFADLLARVRRTNLAAYANQDVPFEVLVDAVKPERSLARHPLFQVMLAFNNTGHEATPETAMADSGLTVVPVEVPATSAKFDLLFGFADAGAAGLAGSVEFSTDLFDRATVEGMTARLSRLLSSVVDEPGLPIGGYDVLAADERHRLVTAWNVTDRPTSGRSPVELFEDQVRRSPDAVAVCFGDVRLTYAELNARASRLAAALRARGVGAERLVAVALPRTERLAVALLAVLKAGGAYLPVDADYPAERLAYLFADARPVLLLSTSRQIDRLAVEPEIPVLLLDGYEVQAELADRQADEAHAWERAASPERLAYVIYTSGSTGRPKGVGVSVHSMANLLEWARAEFGADAFGRAVFATSLNFDVSVFELFGPLVSGGTVEIVEDLIALLDRPSGWSAGLVSAVPSAFSTLLAAGALDASIGQVVLAGEALSSALVDDIHRRLPATRVANVYGPTEATVYAARYSDVPHGPAEWPQVPIGRGLPNTRLYVLDRSLAPVPAGVAGELYLAGAGLARGYLGRPGLSAERFVACPFGEPGTRMYRTGDLARWLPDGNLVYVGRIDDQVKVRGFRIEPGEIEGALTDVPGVARAAVVARADSGADRRLVAYVVPADSGATELDDAALADALRSRLPEYLVPSAFVVMPDLPTNRNGKLDRAALPAPSVETEPHRGPRTPAERLLCELFAAVLGAPDVGIHDSFFALGGDSILSIQLVGQARQSGLEISVRDVFEHRTVAGVAAALDEKPSAEYPPEGTAEAGSGAAREGVGEVVVTPIMEWLAERGGEVAEFTQSMVVHTPAGADLARITEALRAVIDHHDVLRMRLSDEDGLWRLFVDAPGDTRVDDLVTVLDVTGLDDEGIRPLLREAAESARGLLNPSTGVMTRFVWCDRGTAEQGLLLLVAHHLVVDGVSWRIVLDDLARAYADLDAGRTPRLPGVGTSFRQWADHLAELASRPERLDELSYWTDTLRAAEPLADDELDPTRDTHATARSLERMLPPQVTGPLLTGLAERFQVGTKEVLLTGLSVALARWHGGTATVVDLEGHGREQDLLPGADLSRTVGWFTTLYPVRLDTGPVEWGDAQARHDLLGRVLRTTADVLAAVPDNGIGYGLLRYLHPRAVRKLRRFAEPDLCLNYLGRIRSTVDGAGASTDWAPVTGPAAIGAGQHPGLPLAHAIELNAVTQDDVAGPTLAVTWTWASEIVDEARVRRLADLWFDTLTELAALAGEPGAEPSPASLGRAGLSETDLSELASTIDGDIQDILPVLPLQEGLLFHAELADGGIDAYVGQLVFELVGAVDPGRMREAVAGLVDRHDGLRVCFRQTRSGDWVQVVARTVATPFELVDLRGAEEADAEFERLAEEQRSRGFDVTSGPLARFVLVRLSDDVFRFVVTNHHVIWDGWSIPVVLRELLALYRGDELGRAPGLGAVVRNVAGMGGGRDFWGDVLGGVEPCLLGAGGASGSGAAESLSRVVGSELSDRVTEFARSSGVTVSTVVQAAWSVVLSGLLGRDDVVFGVTVSGRPDDLAGVARTVGMLINTVPVRVGLSAGEPVGDLVSRLHRDLGRILDNQFDRLVDVQAWSGVNGELFDTVVVFENFPVAAVTEAEKAGDFALRRVGGRSGTHYPLTLNASMRGSALELKLLYQPGQVDDEFAARVLDSFTTVLDGLAAGDRRLGELELVAGPHRARLVRDWSETAAAAPWTPASTVSELIAEQARRTPEAVAVVRDDPTATAAALTYAELDARANRLARELVDLGVAPERRVGVLLGKTPDLVVALLAVLRAGGAYVPVDPGYPADRIGYVLTDAAPVLVLTDTAAAERVPSGHRGLVLDDPRTADALAGRSTEPLTDTERGGPAGPDQAAYVIYTSGSTGRPKGVVVPVGAMSAYVRRSAAAYPDAAGAGLVHSSVAFDLTLTVLFTPLAVGGVVHLVDRLDENCTAVDVSLLKVTPSHLPLLDGLPEIAPSTLVTGGEGLSGRALAPWRAAHPESTVINAYGPTELTVNCTEFVLAPHAPLGNGPVPIGRPFPGFRVFVLDQWLRPVPVGVPGELYVSGVGLARGYLDRPALTGERFVACPYGEPGQRMYRTGDQVRWLPDGNLEYVGRVDHQVKVRGHRIELGEIEAVLVEHPEISRVVATVREDSPDDRRIVAYLRTDPGSSVRTADVVEHARTRLPDHMVPSAFVPLAEFPLTSNGKIDRAALPEPDTTGTAGSEPRDPYEEILCGLFADVLDVPVVGIDDDFFDLGGHSLLAIRLISRVRSVLGVRLGIRDFFDRPTVAALAAGLGRSSDTESTGVVAAAPRPERVPLSFAQQRLWFLYQMEGPSATYNVPLMLRVRGDLDADAMAAALTDLAARHETLRTLVHADEHGPWQRVLPAEDTRVDLVPVEATEDELDQHLKAAARHGFALDREIPVRARLFRLSANEHVLVVVMHHIATDGWSYGPFVRDLTTAYLARRSGEPPAWQPLPVQYADYALWQQEHLGHERDQSSAVATQLAYWRDTLAQLPEELRLPYDRPRPATATYRGDRVEFAVPAELAERITTVARERRVTVFMVLQAGVTALLTRLGAGTDIPVGSPIAGRTDEATNDLIGFFVNTLVLRTDTSGNPTFGDLLDRVRETDLAAYAHQDIPFERLVEVLNPARSMARHPLFQVLFSVSQFAPRDDVAPTREDTGIEVRRESIEASIAKFDLSFSFARSDSDLRGMIEFSVDLFDRVTVTAMSERLLRLLSAAVAAPDVPIGALPVLDRAERRRVLTEWNDTALPTVADPVELFQAQVATAPGAIALEHDGGVLTYAELDAKANRLAAFLRARGAAPERLVAVALPRTPDLLVALLAILRTGAAYLPIDTGYPADRLSAMFDDAAPALAVTTGLLAERVPARENTDVLLLDDPDVAEAVEAEPAELPPMPVAADATAYVIYTSGSTGRPKGVVVTRANLGNFLSDMRGRVGLGAEDRLLAVTTIGFDIAALELFLPLASGARVVLAAPDVVRDPAAVARLCGRAGITAIQATPSWWRAVVQDGESTRLGLGAALVGGEALPADLARALTGVAGSVTNVYGPTETTIWSTAAPVTGEPDTRPAIGVPIGNTSVYVLDERLAPVAVGVVGELYIAGDGVARGYRGEPGMTAERFVACPFGGAGTRMYRTGDLVRWLPDGTLAYVGRADDQVKLRGFRIELGEIETVLRELPDIAGAAVMVREDRPGDRRLAGYVVPAPGAEPDRARWVSRLRSRLPDYMVPSAFVVLDALPLTPNGKLDRRSLPAPETEVAATSRAPRHPREEILADLFADVLGVPTAGIDDDFFALGGHSLLATRLVSRVRSALGVELSLRALFDAPTVAGLSAVLDGADAAGRPRLRAVECPPDRLPLSYAQRRLWFLYRMEGPSATYNVPLALRLSGALDVAALRAALADVTDRHEPLRTVLASDEHGPYQRVLPTGTCELRYRRLDEHELAAELARAGRHRFALDREPPIRAWLFEIAEDEHVLLVVMHHVATDGASMSPLLRDLTAAYTARRLGETPGWKPLPVRYADYALWQQTLLGSETDPDSMLARQIEYWKTALAELPEEIRLPADRPRPPESSYRGERVHFTVPAELAQRLADLAADRRATVFMVVRAAVAALLTRLGAGTDIPIGTPVAGRDDEATDELVGLFVNTVVLRTDTSGDPGFAELVDRVRETDLGAYAHQDLPFERLVEIVNPARALNRHPLFQVMVTFGSASDEDSDQPADTGLRIRHEPLGATVAKFDLLVNIVEQPASGLRGVVEFSTDLFDRSTVETLVERLLRFLRAASADPVRRIGAHEILTEDERHRLLTEWNDTAARRRAASPVEPIEEQAALRPDAVAVTHADGALTYAELNTRADLLARSLVARGAGPERFVAIAVERTVDLVVAVLAVLKSGAAYLPIDHRYPAERIEYLMTDADPALVLASSATRPTLSGLVADDAVLLVDRPDRAVPAEAAEPVARHRPVCRDGAAYMIYTSGSTGRPKGVVVTNGNLAELVAWARTEVGAERLARVVLSTSLSFDVSVFELFAPLSVGGTVEIVDDLLVLADRSDAWSASLVSAVPSAFSRLLASGLLGQADIGTMVFAGETLTAATLARIGEVLPHGEVFNLYGPTETTVYCTGGPLDAADTGGQAPPIGRPMPNTRAYVLDERLQPVPAGVAGELYVSGDRVARGYWRRAALTSTRFVACPFESPGSRMYRTGDLVRWLPDGRLDFLTRVDDQVKIRGFRVELGEIESVVATHPGVEQVAVIDREAAPGERRLIAYVVGEVDRSALASHVAARLPEYMTPSAYVELAELPLTGNGKLDRRALPAPEVETTAAAAPRDEREALLCVLFAEVLGLPEVGVTDGFFALGGDSILSIELVGLARHAGLGLSVRDVFEHQTVAELARVVREPTTAGTAQAGRESAVGELPLTPIVAWLSLRHRGPAVAGFNQSRVVATPAGARYDDLLAAVTAVLEHHDALRTRLDDSGPAWRLFVEPRGSVTAADVVSRVDATGLTDEALRGRVVEAAVAARDTLAPTRGIQLQAVWFDRGPHARGRLLLVAHHLVVDGVSWRILLPDLAQAYAASTRGMSADLVPAEVSLREWASALAEHARSPATAAEQPYWTEVLSGATRVADRALDPGTDVQATARTLSREVPTGVTEQLLTRVPERFRAGINDVLLAGLAMALTRWHGGTATVVDVEGHGREPHLVDDADLSRTLGWFTSLYPVRLETGPVNWTDDSARATVINRTVKRTKDMVRDIPGNGIGFGLLRYLPPSSEVSGATGSELPVPDIGFNYLGRVKTGHGHGEQDWDLLAGGVAGVPDGLPLAHVLEINAVTNDGPDGPVLHIGWTWAGEAISEERVRRLADLLTDTLTAISRHVDDPHSGGLSTSDVALAGLSMAELEYLEADWNE</sequence>
<dbReference type="Pfam" id="PF00550">
    <property type="entry name" value="PP-binding"/>
    <property type="match status" value="6"/>
</dbReference>
<dbReference type="FunFam" id="3.40.50.980:FF:000001">
    <property type="entry name" value="Non-ribosomal peptide synthetase"/>
    <property type="match status" value="6"/>
</dbReference>
<protein>
    <submittedName>
        <fullName evidence="9">Non-ribosomal peptide synthetase</fullName>
    </submittedName>
</protein>
<dbReference type="InterPro" id="IPR025110">
    <property type="entry name" value="AMP-bd_C"/>
</dbReference>
<dbReference type="SUPFAM" id="SSF56801">
    <property type="entry name" value="Acetyl-CoA synthetase-like"/>
    <property type="match status" value="6"/>
</dbReference>
<dbReference type="InterPro" id="IPR006162">
    <property type="entry name" value="Ppantetheine_attach_site"/>
</dbReference>
<dbReference type="Gene3D" id="3.40.50.980">
    <property type="match status" value="12"/>
</dbReference>
<evidence type="ECO:0000256" key="4">
    <source>
        <dbReference type="ARBA" id="ARBA00022553"/>
    </source>
</evidence>
<evidence type="ECO:0000313" key="9">
    <source>
        <dbReference type="EMBL" id="AHH53507.1"/>
    </source>
</evidence>
<dbReference type="PANTHER" id="PTHR45527">
    <property type="entry name" value="NONRIBOSOMAL PEPTIDE SYNTHETASE"/>
    <property type="match status" value="1"/>
</dbReference>
<dbReference type="SUPFAM" id="SSF47336">
    <property type="entry name" value="ACP-like"/>
    <property type="match status" value="6"/>
</dbReference>
<dbReference type="InterPro" id="IPR036736">
    <property type="entry name" value="ACP-like_sf"/>
</dbReference>
<dbReference type="FunFam" id="3.30.559.30:FF:000001">
    <property type="entry name" value="Non-ribosomal peptide synthetase"/>
    <property type="match status" value="1"/>
</dbReference>
<dbReference type="RefSeq" id="WP_051473470.1">
    <property type="nucleotide sequence ID" value="NZ_AZUM01000009.1"/>
</dbReference>
<dbReference type="InterPro" id="IPR023213">
    <property type="entry name" value="CAT-like_dom_sf"/>
</dbReference>
<evidence type="ECO:0000259" key="8">
    <source>
        <dbReference type="PROSITE" id="PS50075"/>
    </source>
</evidence>
<proteinExistence type="inferred from homology"/>
<dbReference type="Pfam" id="PF13193">
    <property type="entry name" value="AMP-binding_C"/>
    <property type="match status" value="6"/>
</dbReference>
<dbReference type="Gene3D" id="1.10.1200.10">
    <property type="entry name" value="ACP-like"/>
    <property type="match status" value="6"/>
</dbReference>
<comment type="cofactor">
    <cofactor evidence="1">
        <name>pantetheine 4'-phosphate</name>
        <dbReference type="ChEBI" id="CHEBI:47942"/>
    </cofactor>
</comment>
<dbReference type="InterPro" id="IPR001242">
    <property type="entry name" value="Condensation_dom"/>
</dbReference>
<evidence type="ECO:0000256" key="5">
    <source>
        <dbReference type="ARBA" id="ARBA00022737"/>
    </source>
</evidence>
<accession>W5VG34</accession>
<feature type="region of interest" description="Disordered" evidence="7">
    <location>
        <begin position="955"/>
        <end position="975"/>
    </location>
</feature>
<dbReference type="NCBIfam" id="TIGR01733">
    <property type="entry name" value="AA-adenyl-dom"/>
    <property type="match status" value="6"/>
</dbReference>
<dbReference type="FunFam" id="3.40.50.12780:FF:000012">
    <property type="entry name" value="Non-ribosomal peptide synthetase"/>
    <property type="match status" value="2"/>
</dbReference>
<dbReference type="Gene3D" id="3.30.559.30">
    <property type="entry name" value="Nonribosomal peptide synthetase, condensation domain"/>
    <property type="match status" value="8"/>
</dbReference>
<dbReference type="Pfam" id="PF00668">
    <property type="entry name" value="Condensation"/>
    <property type="match status" value="8"/>
</dbReference>
<keyword evidence="4" id="KW-0597">Phosphoprotein</keyword>
<dbReference type="FunFam" id="3.30.559.10:FF:000012">
    <property type="entry name" value="Non-ribosomal peptide synthetase"/>
    <property type="match status" value="1"/>
</dbReference>
<dbReference type="CDD" id="cd05930">
    <property type="entry name" value="A_NRPS"/>
    <property type="match status" value="5"/>
</dbReference>
<dbReference type="GO" id="GO:0005829">
    <property type="term" value="C:cytosol"/>
    <property type="evidence" value="ECO:0007669"/>
    <property type="project" value="TreeGrafter"/>
</dbReference>
<evidence type="ECO:0000256" key="6">
    <source>
        <dbReference type="ARBA" id="ARBA00023194"/>
    </source>
</evidence>
<dbReference type="PANTHER" id="PTHR45527:SF1">
    <property type="entry name" value="FATTY ACID SYNTHASE"/>
    <property type="match status" value="1"/>
</dbReference>
<dbReference type="NCBIfam" id="NF003417">
    <property type="entry name" value="PRK04813.1"/>
    <property type="match status" value="6"/>
</dbReference>
<dbReference type="SUPFAM" id="SSF52777">
    <property type="entry name" value="CoA-dependent acyltransferases"/>
    <property type="match status" value="16"/>
</dbReference>
<dbReference type="Gene3D" id="3.30.559.10">
    <property type="entry name" value="Chloramphenicol acetyltransferase-like domain"/>
    <property type="match status" value="8"/>
</dbReference>
<dbReference type="FunFam" id="3.30.300.30:FF:000010">
    <property type="entry name" value="Enterobactin synthetase component F"/>
    <property type="match status" value="4"/>
</dbReference>
<dbReference type="EMBL" id="KF301601">
    <property type="protein sequence ID" value="AHH53507.1"/>
    <property type="molecule type" value="Genomic_DNA"/>
</dbReference>
<evidence type="ECO:0000256" key="7">
    <source>
        <dbReference type="SAM" id="MobiDB-lite"/>
    </source>
</evidence>
<dbReference type="Pfam" id="PF00501">
    <property type="entry name" value="AMP-binding"/>
    <property type="match status" value="6"/>
</dbReference>
<keyword evidence="6" id="KW-0045">Antibiotic biosynthesis</keyword>
<dbReference type="GO" id="GO:0044550">
    <property type="term" value="P:secondary metabolite biosynthetic process"/>
    <property type="evidence" value="ECO:0007669"/>
    <property type="project" value="UniProtKB-ARBA"/>
</dbReference>
<dbReference type="FunFam" id="2.30.38.10:FF:000001">
    <property type="entry name" value="Non-ribosomal peptide synthetase PvdI"/>
    <property type="match status" value="6"/>
</dbReference>
<dbReference type="InterPro" id="IPR000873">
    <property type="entry name" value="AMP-dep_synth/lig_dom"/>
</dbReference>
<dbReference type="FunFam" id="1.10.1200.10:FF:000005">
    <property type="entry name" value="Nonribosomal peptide synthetase 1"/>
    <property type="match status" value="2"/>
</dbReference>
<dbReference type="InterPro" id="IPR020806">
    <property type="entry name" value="PKS_PP-bd"/>
</dbReference>
<keyword evidence="5" id="KW-0677">Repeat</keyword>
<comment type="similarity">
    <text evidence="2">Belongs to the ATP-dependent AMP-binding enzyme family.</text>
</comment>
<feature type="domain" description="Carrier" evidence="8">
    <location>
        <begin position="4618"/>
        <end position="4693"/>
    </location>
</feature>
<feature type="domain" description="Carrier" evidence="8">
    <location>
        <begin position="3081"/>
        <end position="3155"/>
    </location>
</feature>
<dbReference type="InterPro" id="IPR009081">
    <property type="entry name" value="PP-bd_ACP"/>
</dbReference>
<dbReference type="PROSITE" id="PS50075">
    <property type="entry name" value="CARRIER"/>
    <property type="match status" value="6"/>
</dbReference>
<feature type="region of interest" description="Disordered" evidence="7">
    <location>
        <begin position="5658"/>
        <end position="5678"/>
    </location>
</feature>
<dbReference type="FunFam" id="3.30.300.30:FF:000015">
    <property type="entry name" value="Nonribosomal peptide synthase SidD"/>
    <property type="match status" value="1"/>
</dbReference>
<organism evidence="9">
    <name type="scientific">Saccharomonospora piscinae</name>
    <dbReference type="NCBI Taxonomy" id="687388"/>
    <lineage>
        <taxon>Bacteria</taxon>
        <taxon>Bacillati</taxon>
        <taxon>Actinomycetota</taxon>
        <taxon>Actinomycetes</taxon>
        <taxon>Pseudonocardiales</taxon>
        <taxon>Pseudonocardiaceae</taxon>
        <taxon>Saccharomonospora</taxon>
    </lineage>
</organism>